<keyword evidence="2" id="KW-1003">Cell membrane</keyword>
<sequence length="557" mass="59386">MSATTRRRGPHPFPEILAGVLTAAALGILLLGYVARRGGTLAAVLSAAALGAAGVLVVTAVRLRARRPAIDRTARLLAGPADLPGMTTSGAAATAARLGVRAHDPGVFIGRSVRRDRELWGSWEDMHMDIWGPRTGKTAARAIPAAAAAPGALVVTSNKRDIVDATRGIREKRGPVWVFDPQGQAGEQPTWWWNPLSFVGDNVVKGLMLASFFNGINRQSHVRADGYFEPAGQQLFGALLLAASLDEQPVTRTLTWLNRPTDDTPVRILRAAGADRVADAAEMIIAAPASQRAGVYGAASQMASPLAAPDVTRWVTPGSGPRRPEFRHADFGDRDDGTIYLLSEETNRAAAPLILTLTSALAYSLEGRAIASPGGRLPVPAVFVLDEAANVCPWHELPFLYSHYGSRGIVMMTILQSWAQGVTIWGEHGMASMWSAANVRVYGGGSADARFLHDLAQAAPRFEPRTKSVSSRVGMPFAGSTTRSSREEQVLDIADLGAMPRGRALVQVSGARPTLVRTVPWWQGPYAEEIRESLAAYAPGPGTRADTGQRDAGRRTA</sequence>
<protein>
    <submittedName>
        <fullName evidence="9">TraM recognition domain-containing protein</fullName>
    </submittedName>
</protein>
<feature type="transmembrane region" description="Helical" evidence="7">
    <location>
        <begin position="41"/>
        <end position="63"/>
    </location>
</feature>
<evidence type="ECO:0000256" key="1">
    <source>
        <dbReference type="ARBA" id="ARBA00004651"/>
    </source>
</evidence>
<reference evidence="9 10" key="1">
    <citation type="submission" date="2024-06" db="EMBL/GenBank/DDBJ databases">
        <title>The Natural Products Discovery Center: Release of the First 8490 Sequenced Strains for Exploring Actinobacteria Biosynthetic Diversity.</title>
        <authorList>
            <person name="Kalkreuter E."/>
            <person name="Kautsar S.A."/>
            <person name="Yang D."/>
            <person name="Bader C.D."/>
            <person name="Teijaro C.N."/>
            <person name="Fluegel L."/>
            <person name="Davis C.M."/>
            <person name="Simpson J.R."/>
            <person name="Lauterbach L."/>
            <person name="Steele A.D."/>
            <person name="Gui C."/>
            <person name="Meng S."/>
            <person name="Li G."/>
            <person name="Viehrig K."/>
            <person name="Ye F."/>
            <person name="Su P."/>
            <person name="Kiefer A.F."/>
            <person name="Nichols A."/>
            <person name="Cepeda A.J."/>
            <person name="Yan W."/>
            <person name="Fan B."/>
            <person name="Jiang Y."/>
            <person name="Adhikari A."/>
            <person name="Zheng C.-J."/>
            <person name="Schuster L."/>
            <person name="Cowan T.M."/>
            <person name="Smanski M.J."/>
            <person name="Chevrette M.G."/>
            <person name="De Carvalho L.P.S."/>
            <person name="Shen B."/>
        </authorList>
    </citation>
    <scope>NUCLEOTIDE SEQUENCE [LARGE SCALE GENOMIC DNA]</scope>
    <source>
        <strain evidence="9 10">NPDC048946</strain>
    </source>
</reference>
<proteinExistence type="predicted"/>
<dbReference type="CDD" id="cd01127">
    <property type="entry name" value="TrwB_TraG_TraD_VirD4"/>
    <property type="match status" value="1"/>
</dbReference>
<evidence type="ECO:0000256" key="7">
    <source>
        <dbReference type="SAM" id="Phobius"/>
    </source>
</evidence>
<dbReference type="InterPro" id="IPR032689">
    <property type="entry name" value="TraG-D_C"/>
</dbReference>
<evidence type="ECO:0000256" key="2">
    <source>
        <dbReference type="ARBA" id="ARBA00022475"/>
    </source>
</evidence>
<evidence type="ECO:0000256" key="4">
    <source>
        <dbReference type="ARBA" id="ARBA00022989"/>
    </source>
</evidence>
<dbReference type="PANTHER" id="PTHR37937">
    <property type="entry name" value="CONJUGATIVE TRANSFER: DNA TRANSPORT"/>
    <property type="match status" value="1"/>
</dbReference>
<gene>
    <name evidence="9" type="ORF">AB0C36_09310</name>
</gene>
<keyword evidence="4 7" id="KW-1133">Transmembrane helix</keyword>
<evidence type="ECO:0000256" key="5">
    <source>
        <dbReference type="ARBA" id="ARBA00023136"/>
    </source>
</evidence>
<name>A0ABV3DD74_9ACTN</name>
<accession>A0ABV3DD74</accession>
<evidence type="ECO:0000259" key="8">
    <source>
        <dbReference type="Pfam" id="PF12696"/>
    </source>
</evidence>
<keyword evidence="10" id="KW-1185">Reference proteome</keyword>
<evidence type="ECO:0000256" key="6">
    <source>
        <dbReference type="SAM" id="MobiDB-lite"/>
    </source>
</evidence>
<dbReference type="Proteomes" id="UP001551482">
    <property type="component" value="Unassembled WGS sequence"/>
</dbReference>
<dbReference type="EMBL" id="JBEZFP010000017">
    <property type="protein sequence ID" value="MEU8133693.1"/>
    <property type="molecule type" value="Genomic_DNA"/>
</dbReference>
<dbReference type="Pfam" id="PF12696">
    <property type="entry name" value="TraG-D_C"/>
    <property type="match status" value="1"/>
</dbReference>
<evidence type="ECO:0000256" key="3">
    <source>
        <dbReference type="ARBA" id="ARBA00022692"/>
    </source>
</evidence>
<dbReference type="InterPro" id="IPR051539">
    <property type="entry name" value="T4SS-coupling_protein"/>
</dbReference>
<feature type="compositionally biased region" description="Basic and acidic residues" evidence="6">
    <location>
        <begin position="547"/>
        <end position="557"/>
    </location>
</feature>
<dbReference type="SUPFAM" id="SSF52540">
    <property type="entry name" value="P-loop containing nucleoside triphosphate hydrolases"/>
    <property type="match status" value="1"/>
</dbReference>
<feature type="transmembrane region" description="Helical" evidence="7">
    <location>
        <begin position="16"/>
        <end position="35"/>
    </location>
</feature>
<comment type="subcellular location">
    <subcellularLocation>
        <location evidence="1">Cell membrane</location>
        <topology evidence="1">Multi-pass membrane protein</topology>
    </subcellularLocation>
</comment>
<keyword evidence="3 7" id="KW-0812">Transmembrane</keyword>
<evidence type="ECO:0000313" key="9">
    <source>
        <dbReference type="EMBL" id="MEU8133693.1"/>
    </source>
</evidence>
<feature type="region of interest" description="Disordered" evidence="6">
    <location>
        <begin position="537"/>
        <end position="557"/>
    </location>
</feature>
<feature type="domain" description="TraD/TraG TraM recognition site" evidence="8">
    <location>
        <begin position="380"/>
        <end position="501"/>
    </location>
</feature>
<comment type="caution">
    <text evidence="9">The sequence shown here is derived from an EMBL/GenBank/DDBJ whole genome shotgun (WGS) entry which is preliminary data.</text>
</comment>
<dbReference type="RefSeq" id="WP_358351612.1">
    <property type="nucleotide sequence ID" value="NZ_JBEZFP010000017.1"/>
</dbReference>
<dbReference type="Gene3D" id="3.40.50.300">
    <property type="entry name" value="P-loop containing nucleotide triphosphate hydrolases"/>
    <property type="match status" value="1"/>
</dbReference>
<organism evidence="9 10">
    <name type="scientific">Streptodolium elevatio</name>
    <dbReference type="NCBI Taxonomy" id="3157996"/>
    <lineage>
        <taxon>Bacteria</taxon>
        <taxon>Bacillati</taxon>
        <taxon>Actinomycetota</taxon>
        <taxon>Actinomycetes</taxon>
        <taxon>Kitasatosporales</taxon>
        <taxon>Streptomycetaceae</taxon>
        <taxon>Streptodolium</taxon>
    </lineage>
</organism>
<evidence type="ECO:0000313" key="10">
    <source>
        <dbReference type="Proteomes" id="UP001551482"/>
    </source>
</evidence>
<dbReference type="InterPro" id="IPR027417">
    <property type="entry name" value="P-loop_NTPase"/>
</dbReference>
<keyword evidence="5 7" id="KW-0472">Membrane</keyword>
<dbReference type="PANTHER" id="PTHR37937:SF1">
    <property type="entry name" value="CONJUGATIVE TRANSFER: DNA TRANSPORT"/>
    <property type="match status" value="1"/>
</dbReference>